<dbReference type="EMBL" id="VCQT01000046">
    <property type="protein sequence ID" value="TMW10446.1"/>
    <property type="molecule type" value="Genomic_DNA"/>
</dbReference>
<proteinExistence type="inferred from homology"/>
<evidence type="ECO:0000256" key="10">
    <source>
        <dbReference type="ARBA" id="ARBA00023225"/>
    </source>
</evidence>
<dbReference type="InterPro" id="IPR052570">
    <property type="entry name" value="FliJ"/>
</dbReference>
<gene>
    <name evidence="12" type="primary">fliJ</name>
    <name evidence="12" type="ORF">FGS76_18070</name>
</gene>
<keyword evidence="12" id="KW-0282">Flagellum</keyword>
<evidence type="ECO:0000256" key="6">
    <source>
        <dbReference type="ARBA" id="ARBA00022500"/>
    </source>
</evidence>
<dbReference type="Proteomes" id="UP000739180">
    <property type="component" value="Unassembled WGS sequence"/>
</dbReference>
<keyword evidence="4" id="KW-0813">Transport</keyword>
<dbReference type="PANTHER" id="PTHR38786">
    <property type="entry name" value="FLAGELLAR FLIJ PROTEIN"/>
    <property type="match status" value="1"/>
</dbReference>
<dbReference type="NCBIfam" id="TIGR02473">
    <property type="entry name" value="flagell_FliJ"/>
    <property type="match status" value="1"/>
</dbReference>
<comment type="subcellular location">
    <subcellularLocation>
        <location evidence="1">Cell membrane</location>
        <topology evidence="1">Peripheral membrane protein</topology>
        <orientation evidence="1">Cytoplasmic side</orientation>
    </subcellularLocation>
</comment>
<evidence type="ECO:0000313" key="12">
    <source>
        <dbReference type="EMBL" id="TMW10446.1"/>
    </source>
</evidence>
<evidence type="ECO:0000256" key="1">
    <source>
        <dbReference type="ARBA" id="ARBA00004413"/>
    </source>
</evidence>
<keyword evidence="6" id="KW-0145">Chemotaxis</keyword>
<keyword evidence="13" id="KW-1185">Reference proteome</keyword>
<keyword evidence="5" id="KW-1003">Cell membrane</keyword>
<dbReference type="Gene3D" id="1.10.287.1700">
    <property type="match status" value="1"/>
</dbReference>
<feature type="region of interest" description="Disordered" evidence="11">
    <location>
        <begin position="98"/>
        <end position="147"/>
    </location>
</feature>
<evidence type="ECO:0000313" key="13">
    <source>
        <dbReference type="Proteomes" id="UP000739180"/>
    </source>
</evidence>
<evidence type="ECO:0000256" key="3">
    <source>
        <dbReference type="ARBA" id="ARBA00020392"/>
    </source>
</evidence>
<dbReference type="PANTHER" id="PTHR38786:SF1">
    <property type="entry name" value="FLAGELLAR FLIJ PROTEIN"/>
    <property type="match status" value="1"/>
</dbReference>
<evidence type="ECO:0000256" key="9">
    <source>
        <dbReference type="ARBA" id="ARBA00023136"/>
    </source>
</evidence>
<keyword evidence="10" id="KW-1006">Bacterial flagellum protein export</keyword>
<comment type="caution">
    <text evidence="12">The sequence shown here is derived from an EMBL/GenBank/DDBJ whole genome shotgun (WGS) entry which is preliminary data.</text>
</comment>
<evidence type="ECO:0000256" key="2">
    <source>
        <dbReference type="ARBA" id="ARBA00010004"/>
    </source>
</evidence>
<organism evidence="12 13">
    <name type="scientific">Alloalcanivorax gelatiniphagus</name>
    <dbReference type="NCBI Taxonomy" id="1194167"/>
    <lineage>
        <taxon>Bacteria</taxon>
        <taxon>Pseudomonadati</taxon>
        <taxon>Pseudomonadota</taxon>
        <taxon>Gammaproteobacteria</taxon>
        <taxon>Oceanospirillales</taxon>
        <taxon>Alcanivoracaceae</taxon>
        <taxon>Alloalcanivorax</taxon>
    </lineage>
</organism>
<dbReference type="InterPro" id="IPR012823">
    <property type="entry name" value="Flagell_FliJ"/>
</dbReference>
<dbReference type="InterPro" id="IPR053716">
    <property type="entry name" value="Flag_assembly_chemotaxis_eff"/>
</dbReference>
<feature type="compositionally biased region" description="Basic and acidic residues" evidence="11">
    <location>
        <begin position="123"/>
        <end position="135"/>
    </location>
</feature>
<evidence type="ECO:0000256" key="11">
    <source>
        <dbReference type="SAM" id="MobiDB-lite"/>
    </source>
</evidence>
<evidence type="ECO:0000256" key="4">
    <source>
        <dbReference type="ARBA" id="ARBA00022448"/>
    </source>
</evidence>
<dbReference type="Pfam" id="PF02050">
    <property type="entry name" value="FliJ"/>
    <property type="match status" value="1"/>
</dbReference>
<sequence>MTASNPLETLIEKSREARDQAGRLLADERRGEAQSAAQLHALEQYRADYGRQLQEAMNAGIDAARLGDYRRFIRSLDDAIEQARQALAQQGQRVAASRDQWQQRQRQLSSYDTLSQRRAAQARHQERRREQRDSDESTNNAVARRPR</sequence>
<evidence type="ECO:0000256" key="5">
    <source>
        <dbReference type="ARBA" id="ARBA00022475"/>
    </source>
</evidence>
<dbReference type="PIRSF" id="PIRSF019404">
    <property type="entry name" value="FliJ"/>
    <property type="match status" value="1"/>
</dbReference>
<keyword evidence="12" id="KW-0969">Cilium</keyword>
<dbReference type="PRINTS" id="PR01004">
    <property type="entry name" value="FLGFLIJ"/>
</dbReference>
<dbReference type="RefSeq" id="WP_138774054.1">
    <property type="nucleotide sequence ID" value="NZ_JBHSSX010000222.1"/>
</dbReference>
<keyword evidence="8" id="KW-0653">Protein transport</keyword>
<comment type="similarity">
    <text evidence="2">Belongs to the FliJ family.</text>
</comment>
<evidence type="ECO:0000256" key="7">
    <source>
        <dbReference type="ARBA" id="ARBA00022795"/>
    </source>
</evidence>
<keyword evidence="12" id="KW-0966">Cell projection</keyword>
<dbReference type="InterPro" id="IPR018006">
    <property type="entry name" value="Flag_FliJ_proteobac"/>
</dbReference>
<accession>A0ABY2XGV8</accession>
<reference evidence="12 13" key="1">
    <citation type="submission" date="2019-05" db="EMBL/GenBank/DDBJ databases">
        <title>Genome of Alcanivorax gelatiniphagus, an oil degrading marine bacteria.</title>
        <authorList>
            <person name="Kwon K.K."/>
        </authorList>
    </citation>
    <scope>NUCLEOTIDE SEQUENCE [LARGE SCALE GENOMIC DNA]</scope>
    <source>
        <strain evidence="12 13">MEBiC 08158</strain>
    </source>
</reference>
<name>A0ABY2XGV8_9GAMM</name>
<protein>
    <recommendedName>
        <fullName evidence="3">Flagellar FliJ protein</fullName>
    </recommendedName>
</protein>
<keyword evidence="7" id="KW-1005">Bacterial flagellum biogenesis</keyword>
<keyword evidence="9" id="KW-0472">Membrane</keyword>
<evidence type="ECO:0000256" key="8">
    <source>
        <dbReference type="ARBA" id="ARBA00022927"/>
    </source>
</evidence>
<feature type="compositionally biased region" description="Polar residues" evidence="11">
    <location>
        <begin position="99"/>
        <end position="114"/>
    </location>
</feature>